<evidence type="ECO:0000256" key="3">
    <source>
        <dbReference type="SAM" id="MobiDB-lite"/>
    </source>
</evidence>
<dbReference type="Gene3D" id="3.10.20.90">
    <property type="entry name" value="Phosphatidylinositol 3-kinase Catalytic Subunit, Chain A, domain 1"/>
    <property type="match status" value="1"/>
</dbReference>
<feature type="compositionally biased region" description="Pro residues" evidence="3">
    <location>
        <begin position="19"/>
        <end position="29"/>
    </location>
</feature>
<evidence type="ECO:0000256" key="2">
    <source>
        <dbReference type="SAM" id="Coils"/>
    </source>
</evidence>
<evidence type="ECO:0000256" key="1">
    <source>
        <dbReference type="ARBA" id="ARBA00009550"/>
    </source>
</evidence>
<gene>
    <name evidence="4" type="ORF">SISSUDRAFT_1058481</name>
</gene>
<comment type="similarity">
    <text evidence="1">Belongs to the taxilin family.</text>
</comment>
<dbReference type="STRING" id="1314776.A0A166HH66"/>
<dbReference type="OrthoDB" id="442921at2759"/>
<keyword evidence="2" id="KW-0175">Coiled coil</keyword>
<dbReference type="InterPro" id="IPR026183">
    <property type="entry name" value="Taxilin_fam"/>
</dbReference>
<dbReference type="Pfam" id="PF09728">
    <property type="entry name" value="Taxilin"/>
    <property type="match status" value="1"/>
</dbReference>
<evidence type="ECO:0008006" key="6">
    <source>
        <dbReference type="Google" id="ProtNLM"/>
    </source>
</evidence>
<feature type="region of interest" description="Disordered" evidence="3">
    <location>
        <begin position="1"/>
        <end position="74"/>
    </location>
</feature>
<keyword evidence="5" id="KW-1185">Reference proteome</keyword>
<dbReference type="SUPFAM" id="SSF54236">
    <property type="entry name" value="Ubiquitin-like"/>
    <property type="match status" value="1"/>
</dbReference>
<dbReference type="InterPro" id="IPR029071">
    <property type="entry name" value="Ubiquitin-like_domsf"/>
</dbReference>
<feature type="compositionally biased region" description="Polar residues" evidence="3">
    <location>
        <begin position="1"/>
        <end position="14"/>
    </location>
</feature>
<dbReference type="Proteomes" id="UP000076798">
    <property type="component" value="Unassembled WGS sequence"/>
</dbReference>
<proteinExistence type="inferred from homology"/>
<feature type="region of interest" description="Disordered" evidence="3">
    <location>
        <begin position="133"/>
        <end position="163"/>
    </location>
</feature>
<organism evidence="4 5">
    <name type="scientific">Sistotremastrum suecicum HHB10207 ss-3</name>
    <dbReference type="NCBI Taxonomy" id="1314776"/>
    <lineage>
        <taxon>Eukaryota</taxon>
        <taxon>Fungi</taxon>
        <taxon>Dikarya</taxon>
        <taxon>Basidiomycota</taxon>
        <taxon>Agaricomycotina</taxon>
        <taxon>Agaricomycetes</taxon>
        <taxon>Sistotremastrales</taxon>
        <taxon>Sistotremastraceae</taxon>
        <taxon>Sistotremastrum</taxon>
    </lineage>
</organism>
<reference evidence="4 5" key="1">
    <citation type="journal article" date="2016" name="Mol. Biol. Evol.">
        <title>Comparative Genomics of Early-Diverging Mushroom-Forming Fungi Provides Insights into the Origins of Lignocellulose Decay Capabilities.</title>
        <authorList>
            <person name="Nagy L.G."/>
            <person name="Riley R."/>
            <person name="Tritt A."/>
            <person name="Adam C."/>
            <person name="Daum C."/>
            <person name="Floudas D."/>
            <person name="Sun H."/>
            <person name="Yadav J.S."/>
            <person name="Pangilinan J."/>
            <person name="Larsson K.H."/>
            <person name="Matsuura K."/>
            <person name="Barry K."/>
            <person name="Labutti K."/>
            <person name="Kuo R."/>
            <person name="Ohm R.A."/>
            <person name="Bhattacharya S.S."/>
            <person name="Shirouzu T."/>
            <person name="Yoshinaga Y."/>
            <person name="Martin F.M."/>
            <person name="Grigoriev I.V."/>
            <person name="Hibbett D.S."/>
        </authorList>
    </citation>
    <scope>NUCLEOTIDE SEQUENCE [LARGE SCALE GENOMIC DNA]</scope>
    <source>
        <strain evidence="4 5">HHB10207 ss-3</strain>
    </source>
</reference>
<feature type="compositionally biased region" description="Basic and acidic residues" evidence="3">
    <location>
        <begin position="133"/>
        <end position="147"/>
    </location>
</feature>
<sequence length="489" mass="55801">MNGTSNSHSQTASRTTVAPKPPPTGPVPHVPLSTPVDSPAASSSNPDPVPPPAINGTHSHKAKRKAEPVDPAVMYENVRNRIAALEEEEVHGEEEQRKIAEEARKSIKGASESVIQTRYLELFQEMKRLEREHAREKQKLNKDKDSAKAQSSKLTKDKTKLENLGRELSKKAESNKHFPANWTVLSLRLQEDTRVLRVSVEEARTEILALKTDMEKRVEKVKRQQKKFQDTPDIVVKVVCKYRAELLFKITRKTKFARLFNAWTERMEIEGGSEKRLENGSISGASMSSQKSEGNLAPMTFIFSHKGRTIEPDQTPEDAGMEENDEILALEMLDLTSPEVDLVPTSQRMRLLKHWIDDPQDAKQAIEDIFDGVVRERLKEVLRQYELREKHFECVIRSKELEVLLSRARAEEQKQVVEQTRTLLQDIESENSQLKVTRDDLIEQSEKLVDDLLEYCRDLPPGDVTSRLRTFLRAEKERRLDESTESIGG</sequence>
<dbReference type="AlphaFoldDB" id="A0A166HH66"/>
<dbReference type="EMBL" id="KV428012">
    <property type="protein sequence ID" value="KZT42713.1"/>
    <property type="molecule type" value="Genomic_DNA"/>
</dbReference>
<accession>A0A166HH66</accession>
<name>A0A166HH66_9AGAM</name>
<protein>
    <recommendedName>
        <fullName evidence="6">Ubiquitin-like domain-containing protein</fullName>
    </recommendedName>
</protein>
<dbReference type="GO" id="GO:0019905">
    <property type="term" value="F:syntaxin binding"/>
    <property type="evidence" value="ECO:0007669"/>
    <property type="project" value="InterPro"/>
</dbReference>
<evidence type="ECO:0000313" key="5">
    <source>
        <dbReference type="Proteomes" id="UP000076798"/>
    </source>
</evidence>
<evidence type="ECO:0000313" key="4">
    <source>
        <dbReference type="EMBL" id="KZT42713.1"/>
    </source>
</evidence>
<dbReference type="CDD" id="cd01763">
    <property type="entry name" value="Ubl_SUMO_like"/>
    <property type="match status" value="1"/>
</dbReference>
<feature type="compositionally biased region" description="Basic and acidic residues" evidence="3">
    <location>
        <begin position="154"/>
        <end position="163"/>
    </location>
</feature>
<feature type="coiled-coil region" evidence="2">
    <location>
        <begin position="410"/>
        <end position="444"/>
    </location>
</feature>
<feature type="compositionally biased region" description="Low complexity" evidence="3">
    <location>
        <begin position="35"/>
        <end position="46"/>
    </location>
</feature>